<gene>
    <name evidence="1" type="ORF">LP422_08155</name>
</gene>
<protein>
    <submittedName>
        <fullName evidence="1">AMP-binding protein</fullName>
    </submittedName>
</protein>
<accession>A0AC61U747</accession>
<evidence type="ECO:0000313" key="2">
    <source>
        <dbReference type="Proteomes" id="UP001059663"/>
    </source>
</evidence>
<proteinExistence type="predicted"/>
<name>A0AC61U747_9MICO</name>
<dbReference type="EMBL" id="CP087977">
    <property type="protein sequence ID" value="UUZ45855.1"/>
    <property type="molecule type" value="Genomic_DNA"/>
</dbReference>
<organism evidence="1 2">
    <name type="scientific">Janibacter limosus</name>
    <dbReference type="NCBI Taxonomy" id="53458"/>
    <lineage>
        <taxon>Bacteria</taxon>
        <taxon>Bacillati</taxon>
        <taxon>Actinomycetota</taxon>
        <taxon>Actinomycetes</taxon>
        <taxon>Micrococcales</taxon>
        <taxon>Intrasporangiaceae</taxon>
        <taxon>Janibacter</taxon>
    </lineage>
</organism>
<sequence>MKPDLSLVDPLEYNLATRNNAGDVLVRSAALFPDRVAVVDGGREVTYRELAETADRLGHALLRLGLPAGSPVAVTMMNSWRLLATYYACARAGPGLHAAELPALRTGPGVDPPGLPAAGARHGLRLPSAARAGAAIGARRPERHRHRRGRPRACGRPVDAQLAGPRRRCPVHTARGHRRRS</sequence>
<evidence type="ECO:0000313" key="1">
    <source>
        <dbReference type="EMBL" id="UUZ45855.1"/>
    </source>
</evidence>
<reference evidence="1" key="1">
    <citation type="submission" date="2021-11" db="EMBL/GenBank/DDBJ databases">
        <title>Study of the species diversity of bacterial strains isolated from a unique natural object - Shulgan-Tash cave (Bashkiria).</title>
        <authorList>
            <person name="Sazanova A.L."/>
            <person name="Chirak E.R."/>
            <person name="Safronova V.I."/>
        </authorList>
    </citation>
    <scope>NUCLEOTIDE SEQUENCE</scope>
    <source>
        <strain evidence="1">P1</strain>
    </source>
</reference>
<dbReference type="Proteomes" id="UP001059663">
    <property type="component" value="Chromosome"/>
</dbReference>